<dbReference type="AlphaFoldDB" id="A0A5J9SYB0"/>
<dbReference type="GO" id="GO:0005634">
    <property type="term" value="C:nucleus"/>
    <property type="evidence" value="ECO:0007669"/>
    <property type="project" value="TreeGrafter"/>
</dbReference>
<dbReference type="GO" id="GO:0003700">
    <property type="term" value="F:DNA-binding transcription factor activity"/>
    <property type="evidence" value="ECO:0007669"/>
    <property type="project" value="TreeGrafter"/>
</dbReference>
<keyword evidence="1" id="KW-0863">Zinc-finger</keyword>
<dbReference type="Gene3D" id="3.30.160.60">
    <property type="entry name" value="Classic Zinc Finger"/>
    <property type="match status" value="1"/>
</dbReference>
<dbReference type="Gramene" id="TVU04059">
    <property type="protein sequence ID" value="TVU04059"/>
    <property type="gene ID" value="EJB05_50347"/>
</dbReference>
<gene>
    <name evidence="3" type="ORF">EJB05_50347</name>
</gene>
<dbReference type="EMBL" id="RWGY01000102">
    <property type="protein sequence ID" value="TVU04059.1"/>
    <property type="molecule type" value="Genomic_DNA"/>
</dbReference>
<evidence type="ECO:0000313" key="4">
    <source>
        <dbReference type="Proteomes" id="UP000324897"/>
    </source>
</evidence>
<dbReference type="InterPro" id="IPR044299">
    <property type="entry name" value="GIS3/ZFP5/ZFP6"/>
</dbReference>
<keyword evidence="4" id="KW-1185">Reference proteome</keyword>
<sequence>MEGSPPCAQPQEAASDLSLTLAPAGDSGHGTGGKRRYACLFCDKTFLKSQALGGHQNAHKKDRVAWKNPYVYDDLAAAAMAPFPAAGGVRSAATMPLATLSSQGGSTVRAENAGDNDGMAATASQAFRRRAALSGTQEMSVAADGTFPCLDGTIDILNWGRAFRATLTSASNTAASTAASKELDLELRL</sequence>
<evidence type="ECO:0000259" key="2">
    <source>
        <dbReference type="PROSITE" id="PS50157"/>
    </source>
</evidence>
<dbReference type="InterPro" id="IPR013087">
    <property type="entry name" value="Znf_C2H2_type"/>
</dbReference>
<name>A0A5J9SYB0_9POAL</name>
<evidence type="ECO:0000256" key="1">
    <source>
        <dbReference type="PROSITE-ProRule" id="PRU00042"/>
    </source>
</evidence>
<dbReference type="Proteomes" id="UP000324897">
    <property type="component" value="Unassembled WGS sequence"/>
</dbReference>
<dbReference type="PROSITE" id="PS50157">
    <property type="entry name" value="ZINC_FINGER_C2H2_2"/>
    <property type="match status" value="1"/>
</dbReference>
<feature type="non-terminal residue" evidence="3">
    <location>
        <position position="1"/>
    </location>
</feature>
<reference evidence="3 4" key="1">
    <citation type="journal article" date="2019" name="Sci. Rep.">
        <title>A high-quality genome of Eragrostis curvula grass provides insights into Poaceae evolution and supports new strategies to enhance forage quality.</title>
        <authorList>
            <person name="Carballo J."/>
            <person name="Santos B.A.C.M."/>
            <person name="Zappacosta D."/>
            <person name="Garbus I."/>
            <person name="Selva J.P."/>
            <person name="Gallo C.A."/>
            <person name="Diaz A."/>
            <person name="Albertini E."/>
            <person name="Caccamo M."/>
            <person name="Echenique V."/>
        </authorList>
    </citation>
    <scope>NUCLEOTIDE SEQUENCE [LARGE SCALE GENOMIC DNA]</scope>
    <source>
        <strain evidence="4">cv. Victoria</strain>
        <tissue evidence="3">Leaf</tissue>
    </source>
</reference>
<accession>A0A5J9SYB0</accession>
<proteinExistence type="predicted"/>
<comment type="caution">
    <text evidence="3">The sequence shown here is derived from an EMBL/GenBank/DDBJ whole genome shotgun (WGS) entry which is preliminary data.</text>
</comment>
<dbReference type="GO" id="GO:0008270">
    <property type="term" value="F:zinc ion binding"/>
    <property type="evidence" value="ECO:0007669"/>
    <property type="project" value="UniProtKB-KW"/>
</dbReference>
<dbReference type="GO" id="GO:0010090">
    <property type="term" value="P:trichome morphogenesis"/>
    <property type="evidence" value="ECO:0007669"/>
    <property type="project" value="InterPro"/>
</dbReference>
<dbReference type="GO" id="GO:0000976">
    <property type="term" value="F:transcription cis-regulatory region binding"/>
    <property type="evidence" value="ECO:0007669"/>
    <property type="project" value="TreeGrafter"/>
</dbReference>
<keyword evidence="1" id="KW-0862">Zinc</keyword>
<dbReference type="InterPro" id="IPR036236">
    <property type="entry name" value="Znf_C2H2_sf"/>
</dbReference>
<evidence type="ECO:0000313" key="3">
    <source>
        <dbReference type="EMBL" id="TVU04059.1"/>
    </source>
</evidence>
<keyword evidence="1" id="KW-0479">Metal-binding</keyword>
<protein>
    <recommendedName>
        <fullName evidence="2">C2H2-type domain-containing protein</fullName>
    </recommendedName>
</protein>
<dbReference type="SUPFAM" id="SSF57667">
    <property type="entry name" value="beta-beta-alpha zinc fingers"/>
    <property type="match status" value="1"/>
</dbReference>
<dbReference type="PROSITE" id="PS00028">
    <property type="entry name" value="ZINC_FINGER_C2H2_1"/>
    <property type="match status" value="1"/>
</dbReference>
<dbReference type="GO" id="GO:0009736">
    <property type="term" value="P:cytokinin-activated signaling pathway"/>
    <property type="evidence" value="ECO:0007669"/>
    <property type="project" value="TreeGrafter"/>
</dbReference>
<dbReference type="PANTHER" id="PTHR46353">
    <property type="entry name" value="ZINC FINGER PROTEIN 5"/>
    <property type="match status" value="1"/>
</dbReference>
<feature type="domain" description="C2H2-type" evidence="2">
    <location>
        <begin position="37"/>
        <end position="64"/>
    </location>
</feature>
<dbReference type="PANTHER" id="PTHR46353:SF23">
    <property type="entry name" value="C2H2 ZINC FINGER-CONTAINING PROTEIN-RELATED"/>
    <property type="match status" value="1"/>
</dbReference>
<dbReference type="OrthoDB" id="1915958at2759"/>
<dbReference type="GO" id="GO:0009740">
    <property type="term" value="P:gibberellic acid mediated signaling pathway"/>
    <property type="evidence" value="ECO:0007669"/>
    <property type="project" value="TreeGrafter"/>
</dbReference>
<organism evidence="3 4">
    <name type="scientific">Eragrostis curvula</name>
    <name type="common">weeping love grass</name>
    <dbReference type="NCBI Taxonomy" id="38414"/>
    <lineage>
        <taxon>Eukaryota</taxon>
        <taxon>Viridiplantae</taxon>
        <taxon>Streptophyta</taxon>
        <taxon>Embryophyta</taxon>
        <taxon>Tracheophyta</taxon>
        <taxon>Spermatophyta</taxon>
        <taxon>Magnoliopsida</taxon>
        <taxon>Liliopsida</taxon>
        <taxon>Poales</taxon>
        <taxon>Poaceae</taxon>
        <taxon>PACMAD clade</taxon>
        <taxon>Chloridoideae</taxon>
        <taxon>Eragrostideae</taxon>
        <taxon>Eragrostidinae</taxon>
        <taxon>Eragrostis</taxon>
    </lineage>
</organism>